<evidence type="ECO:0000313" key="3">
    <source>
        <dbReference type="Proteomes" id="UP000729402"/>
    </source>
</evidence>
<organism evidence="2 3">
    <name type="scientific">Zizania palustris</name>
    <name type="common">Northern wild rice</name>
    <dbReference type="NCBI Taxonomy" id="103762"/>
    <lineage>
        <taxon>Eukaryota</taxon>
        <taxon>Viridiplantae</taxon>
        <taxon>Streptophyta</taxon>
        <taxon>Embryophyta</taxon>
        <taxon>Tracheophyta</taxon>
        <taxon>Spermatophyta</taxon>
        <taxon>Magnoliopsida</taxon>
        <taxon>Liliopsida</taxon>
        <taxon>Poales</taxon>
        <taxon>Poaceae</taxon>
        <taxon>BOP clade</taxon>
        <taxon>Oryzoideae</taxon>
        <taxon>Oryzeae</taxon>
        <taxon>Zizaniinae</taxon>
        <taxon>Zizania</taxon>
    </lineage>
</organism>
<accession>A0A8J5VRQ1</accession>
<dbReference type="Pfam" id="PF25019">
    <property type="entry name" value="LRR_R13L1-DRL21"/>
    <property type="match status" value="1"/>
</dbReference>
<sequence length="492" mass="54754">MQEWTHQTGLAEDVKKLECEMGKVHRIVAEPAPDSLHELKDLICDAEDIMDELDYYRLQQHIEGKGSHAAVCINPEASPTGCMVLATTRRPSVARMIGTMSKVEVNGLDETEFLSLFKSWAFLGSENQEVDSRIASVGKLTCLQELTFKVQDGGNFNISQLASLNELTTLGISQLENVKTKEEAKSARLIDKEHLKELSLSWNDNIMSPETTEDKTRDDVLEGLEPHQNLTHLQLSRVLMVKDCPQLSEFTLFHSNYFHAEQKSRFPSLKQLTIGHCHHIIAWKTLPLEEMRALKKLELIDVPVIEELSVPSLEELVLMQMPSLQSCNGISCQEDLEFSGVNGGFGGCTSLEKLFIYGCPELVSSLVIQTNGNLLLPTSLQHLTINALPENLQSFVPEGLACLKELSLYNSQYLKFVQLDSCKALEYLGIWDCPQLGVLEGLQHLSSLRTLNIEMNPELSCAWDLKLQEQGQGGPTDAAAVAACVDDCTNKN</sequence>
<dbReference type="SMART" id="SM00367">
    <property type="entry name" value="LRR_CC"/>
    <property type="match status" value="2"/>
</dbReference>
<dbReference type="Proteomes" id="UP000729402">
    <property type="component" value="Unassembled WGS sequence"/>
</dbReference>
<feature type="domain" description="R13L1/DRL21-like LRR repeat region" evidence="1">
    <location>
        <begin position="158"/>
        <end position="300"/>
    </location>
</feature>
<dbReference type="OrthoDB" id="603156at2759"/>
<dbReference type="PANTHER" id="PTHR47186:SF27">
    <property type="entry name" value="NB-ARC DOMAIN-CONTAINING PROTEIN"/>
    <property type="match status" value="1"/>
</dbReference>
<dbReference type="InterPro" id="IPR006553">
    <property type="entry name" value="Leu-rich_rpt_Cys-con_subtyp"/>
</dbReference>
<proteinExistence type="predicted"/>
<name>A0A8J5VRQ1_ZIZPA</name>
<evidence type="ECO:0000259" key="1">
    <source>
        <dbReference type="Pfam" id="PF25019"/>
    </source>
</evidence>
<dbReference type="AlphaFoldDB" id="A0A8J5VRQ1"/>
<protein>
    <recommendedName>
        <fullName evidence="1">R13L1/DRL21-like LRR repeat region domain-containing protein</fullName>
    </recommendedName>
</protein>
<reference evidence="2" key="1">
    <citation type="journal article" date="2021" name="bioRxiv">
        <title>Whole Genome Assembly and Annotation of Northern Wild Rice, Zizania palustris L., Supports a Whole Genome Duplication in the Zizania Genus.</title>
        <authorList>
            <person name="Haas M."/>
            <person name="Kono T."/>
            <person name="Macchietto M."/>
            <person name="Millas R."/>
            <person name="McGilp L."/>
            <person name="Shao M."/>
            <person name="Duquette J."/>
            <person name="Hirsch C.N."/>
            <person name="Kimball J."/>
        </authorList>
    </citation>
    <scope>NUCLEOTIDE SEQUENCE</scope>
    <source>
        <tissue evidence="2">Fresh leaf tissue</tissue>
    </source>
</reference>
<dbReference type="PANTHER" id="PTHR47186">
    <property type="entry name" value="LEUCINE-RICH REPEAT-CONTAINING PROTEIN 57"/>
    <property type="match status" value="1"/>
</dbReference>
<dbReference type="InterPro" id="IPR056789">
    <property type="entry name" value="LRR_R13L1-DRL21"/>
</dbReference>
<comment type="caution">
    <text evidence="2">The sequence shown here is derived from an EMBL/GenBank/DDBJ whole genome shotgun (WGS) entry which is preliminary data.</text>
</comment>
<gene>
    <name evidence="2" type="ORF">GUJ93_ZPchr0002g26232</name>
</gene>
<reference evidence="2" key="2">
    <citation type="submission" date="2021-02" db="EMBL/GenBank/DDBJ databases">
        <authorList>
            <person name="Kimball J.A."/>
            <person name="Haas M.W."/>
            <person name="Macchietto M."/>
            <person name="Kono T."/>
            <person name="Duquette J."/>
            <person name="Shao M."/>
        </authorList>
    </citation>
    <scope>NUCLEOTIDE SEQUENCE</scope>
    <source>
        <tissue evidence="2">Fresh leaf tissue</tissue>
    </source>
</reference>
<evidence type="ECO:0000313" key="2">
    <source>
        <dbReference type="EMBL" id="KAG8057918.1"/>
    </source>
</evidence>
<dbReference type="EMBL" id="JAAALK010000287">
    <property type="protein sequence ID" value="KAG8057918.1"/>
    <property type="molecule type" value="Genomic_DNA"/>
</dbReference>
<keyword evidence="3" id="KW-1185">Reference proteome</keyword>